<dbReference type="GO" id="GO:0006412">
    <property type="term" value="P:translation"/>
    <property type="evidence" value="ECO:0007669"/>
    <property type="project" value="InterPro"/>
</dbReference>
<dbReference type="VEuPathDB" id="FungiDB:PDIP_84700"/>
<dbReference type="PROSITE" id="PS00049">
    <property type="entry name" value="RIBOSOMAL_L14"/>
    <property type="match status" value="1"/>
</dbReference>
<evidence type="ECO:0000256" key="5">
    <source>
        <dbReference type="ARBA" id="ARBA00040118"/>
    </source>
</evidence>
<dbReference type="CDD" id="cd00337">
    <property type="entry name" value="Ribosomal_uL14"/>
    <property type="match status" value="1"/>
</dbReference>
<comment type="similarity">
    <text evidence="1 6">Belongs to the universal ribosomal protein uL14 family.</text>
</comment>
<evidence type="ECO:0000313" key="8">
    <source>
        <dbReference type="EMBL" id="EKV05108.1"/>
    </source>
</evidence>
<dbReference type="HAMAP" id="MF_01367">
    <property type="entry name" value="Ribosomal_uL14"/>
    <property type="match status" value="1"/>
</dbReference>
<comment type="function">
    <text evidence="4">Component of the mitochondrial ribosome (mitoribosome), a dedicated translation machinery responsible for the synthesis of mitochondrial genome-encoded proteins, including at least some of the essential transmembrane subunits of the mitochondrial respiratory chain. The mitoribosomes are attached to the mitochondrial inner membrane and translation products are cotranslationally integrated into the membrane.</text>
</comment>
<dbReference type="SUPFAM" id="SSF50193">
    <property type="entry name" value="Ribosomal protein L14"/>
    <property type="match status" value="1"/>
</dbReference>
<evidence type="ECO:0000256" key="2">
    <source>
        <dbReference type="ARBA" id="ARBA00022980"/>
    </source>
</evidence>
<accession>K9FQU1</accession>
<proteinExistence type="inferred from homology"/>
<evidence type="ECO:0000256" key="1">
    <source>
        <dbReference type="ARBA" id="ARBA00010745"/>
    </source>
</evidence>
<dbReference type="AlphaFoldDB" id="K9FQU1"/>
<feature type="region of interest" description="Disordered" evidence="7">
    <location>
        <begin position="21"/>
        <end position="54"/>
    </location>
</feature>
<protein>
    <recommendedName>
        <fullName evidence="5">Large ribosomal subunit protein uL14m</fullName>
    </recommendedName>
</protein>
<dbReference type="InterPro" id="IPR019972">
    <property type="entry name" value="Ribosomal_uL14_CS"/>
</dbReference>
<dbReference type="KEGG" id="pdp:PDIP_84700"/>
<dbReference type="GO" id="GO:0005762">
    <property type="term" value="C:mitochondrial large ribosomal subunit"/>
    <property type="evidence" value="ECO:0007669"/>
    <property type="project" value="TreeGrafter"/>
</dbReference>
<dbReference type="Proteomes" id="UP000009886">
    <property type="component" value="Unassembled WGS sequence"/>
</dbReference>
<dbReference type="Pfam" id="PF00238">
    <property type="entry name" value="Ribosomal_L14"/>
    <property type="match status" value="1"/>
</dbReference>
<keyword evidence="3 6" id="KW-0687">Ribonucleoprotein</keyword>
<dbReference type="FunFam" id="2.40.150.20:FF:000005">
    <property type="entry name" value="50S ribosomal protein L14"/>
    <property type="match status" value="1"/>
</dbReference>
<sequence>MLTLAPPDTIKLHRQLRRLDRRVRERPEEEAARDNRSVSTALEPSTQHSKKGDRIVVVVQKQRSAGSEATTAAALASKVRRGDIRHAVVVRVKKELQRPDGSLVRFGDNACVLVNKSGDPIGTRMNGVVGQELRNKKWSKILSLAPIHV</sequence>
<dbReference type="EMBL" id="AKCU01000509">
    <property type="protein sequence ID" value="EKV05108.1"/>
    <property type="molecule type" value="Genomic_DNA"/>
</dbReference>
<dbReference type="PANTHER" id="PTHR11761">
    <property type="entry name" value="50S/60S RIBOSOMAL PROTEIN L14/L23"/>
    <property type="match status" value="1"/>
</dbReference>
<evidence type="ECO:0000256" key="6">
    <source>
        <dbReference type="RuleBase" id="RU003949"/>
    </source>
</evidence>
<dbReference type="GO" id="GO:0070180">
    <property type="term" value="F:large ribosomal subunit rRNA binding"/>
    <property type="evidence" value="ECO:0007669"/>
    <property type="project" value="TreeGrafter"/>
</dbReference>
<dbReference type="SMART" id="SM01374">
    <property type="entry name" value="Ribosomal_L14"/>
    <property type="match status" value="1"/>
</dbReference>
<evidence type="ECO:0000313" key="9">
    <source>
        <dbReference type="Proteomes" id="UP000009886"/>
    </source>
</evidence>
<dbReference type="InterPro" id="IPR000218">
    <property type="entry name" value="Ribosomal_uL14"/>
</dbReference>
<evidence type="ECO:0000256" key="4">
    <source>
        <dbReference type="ARBA" id="ARBA00037226"/>
    </source>
</evidence>
<feature type="compositionally biased region" description="Polar residues" evidence="7">
    <location>
        <begin position="37"/>
        <end position="47"/>
    </location>
</feature>
<gene>
    <name evidence="8" type="ORF">PDIP_84700</name>
</gene>
<comment type="caution">
    <text evidence="8">The sequence shown here is derived from an EMBL/GenBank/DDBJ whole genome shotgun (WGS) entry which is preliminary data.</text>
</comment>
<reference evidence="9" key="1">
    <citation type="journal article" date="2012" name="BMC Genomics">
        <title>Genome sequence of the necrotrophic fungus Penicillium digitatum, the main postharvest pathogen of citrus.</title>
        <authorList>
            <person name="Marcet-Houben M."/>
            <person name="Ballester A.-R."/>
            <person name="de la Fuente B."/>
            <person name="Harries E."/>
            <person name="Marcos J.F."/>
            <person name="Gonzalez-Candelas L."/>
            <person name="Gabaldon T."/>
        </authorList>
    </citation>
    <scope>NUCLEOTIDE SEQUENCE [LARGE SCALE GENOMIC DNA]</scope>
    <source>
        <strain evidence="9">Pd1 / CECT 20795</strain>
    </source>
</reference>
<evidence type="ECO:0000256" key="3">
    <source>
        <dbReference type="ARBA" id="ARBA00023274"/>
    </source>
</evidence>
<dbReference type="PANTHER" id="PTHR11761:SF3">
    <property type="entry name" value="LARGE RIBOSOMAL SUBUNIT PROTEIN UL14M"/>
    <property type="match status" value="1"/>
</dbReference>
<organism evidence="8 9">
    <name type="scientific">Penicillium digitatum (strain Pd1 / CECT 20795)</name>
    <name type="common">Green mold</name>
    <dbReference type="NCBI Taxonomy" id="1170230"/>
    <lineage>
        <taxon>Eukaryota</taxon>
        <taxon>Fungi</taxon>
        <taxon>Dikarya</taxon>
        <taxon>Ascomycota</taxon>
        <taxon>Pezizomycotina</taxon>
        <taxon>Eurotiomycetes</taxon>
        <taxon>Eurotiomycetidae</taxon>
        <taxon>Eurotiales</taxon>
        <taxon>Aspergillaceae</taxon>
        <taxon>Penicillium</taxon>
    </lineage>
</organism>
<dbReference type="OrthoDB" id="274765at2759"/>
<keyword evidence="2 6" id="KW-0689">Ribosomal protein</keyword>
<dbReference type="GO" id="GO:0003735">
    <property type="term" value="F:structural constituent of ribosome"/>
    <property type="evidence" value="ECO:0007669"/>
    <property type="project" value="InterPro"/>
</dbReference>
<evidence type="ECO:0000256" key="7">
    <source>
        <dbReference type="SAM" id="MobiDB-lite"/>
    </source>
</evidence>
<name>K9FQU1_PEND1</name>
<dbReference type="HOGENOM" id="CLU_095071_2_1_1"/>
<feature type="compositionally biased region" description="Basic and acidic residues" evidence="7">
    <location>
        <begin position="22"/>
        <end position="36"/>
    </location>
</feature>
<dbReference type="Gene3D" id="2.40.150.20">
    <property type="entry name" value="Ribosomal protein L14"/>
    <property type="match status" value="1"/>
</dbReference>
<dbReference type="InterPro" id="IPR036853">
    <property type="entry name" value="Ribosomal_uL14_sf"/>
</dbReference>